<protein>
    <submittedName>
        <fullName evidence="1">Uncharacterized protein</fullName>
    </submittedName>
</protein>
<comment type="caution">
    <text evidence="1">The sequence shown here is derived from an EMBL/GenBank/DDBJ whole genome shotgun (WGS) entry which is preliminary data.</text>
</comment>
<proteinExistence type="predicted"/>
<evidence type="ECO:0000313" key="1">
    <source>
        <dbReference type="EMBL" id="MCI66755.1"/>
    </source>
</evidence>
<sequence length="35" mass="3747">MGRMIGNGGENSDMRFKVSGMRCLEGRQSSGADVL</sequence>
<evidence type="ECO:0000313" key="2">
    <source>
        <dbReference type="Proteomes" id="UP000265520"/>
    </source>
</evidence>
<reference evidence="1 2" key="1">
    <citation type="journal article" date="2018" name="Front. Plant Sci.">
        <title>Red Clover (Trifolium pratense) and Zigzag Clover (T. medium) - A Picture of Genomic Similarities and Differences.</title>
        <authorList>
            <person name="Dluhosova J."/>
            <person name="Istvanek J."/>
            <person name="Nedelnik J."/>
            <person name="Repkova J."/>
        </authorList>
    </citation>
    <scope>NUCLEOTIDE SEQUENCE [LARGE SCALE GENOMIC DNA]</scope>
    <source>
        <strain evidence="2">cv. 10/8</strain>
        <tissue evidence="1">Leaf</tissue>
    </source>
</reference>
<dbReference type="EMBL" id="LXQA010701659">
    <property type="protein sequence ID" value="MCI66755.1"/>
    <property type="molecule type" value="Genomic_DNA"/>
</dbReference>
<dbReference type="Proteomes" id="UP000265520">
    <property type="component" value="Unassembled WGS sequence"/>
</dbReference>
<accession>A0A392U3Y5</accession>
<feature type="non-terminal residue" evidence="1">
    <location>
        <position position="35"/>
    </location>
</feature>
<organism evidence="1 2">
    <name type="scientific">Trifolium medium</name>
    <dbReference type="NCBI Taxonomy" id="97028"/>
    <lineage>
        <taxon>Eukaryota</taxon>
        <taxon>Viridiplantae</taxon>
        <taxon>Streptophyta</taxon>
        <taxon>Embryophyta</taxon>
        <taxon>Tracheophyta</taxon>
        <taxon>Spermatophyta</taxon>
        <taxon>Magnoliopsida</taxon>
        <taxon>eudicotyledons</taxon>
        <taxon>Gunneridae</taxon>
        <taxon>Pentapetalae</taxon>
        <taxon>rosids</taxon>
        <taxon>fabids</taxon>
        <taxon>Fabales</taxon>
        <taxon>Fabaceae</taxon>
        <taxon>Papilionoideae</taxon>
        <taxon>50 kb inversion clade</taxon>
        <taxon>NPAAA clade</taxon>
        <taxon>Hologalegina</taxon>
        <taxon>IRL clade</taxon>
        <taxon>Trifolieae</taxon>
        <taxon>Trifolium</taxon>
    </lineage>
</organism>
<keyword evidence="2" id="KW-1185">Reference proteome</keyword>
<dbReference type="AlphaFoldDB" id="A0A392U3Y5"/>
<name>A0A392U3Y5_9FABA</name>